<feature type="compositionally biased region" description="Polar residues" evidence="1">
    <location>
        <begin position="211"/>
        <end position="220"/>
    </location>
</feature>
<evidence type="ECO:0000313" key="3">
    <source>
        <dbReference type="Proteomes" id="UP001066276"/>
    </source>
</evidence>
<accession>A0AAV7LXX6</accession>
<dbReference type="Proteomes" id="UP001066276">
    <property type="component" value="Chromosome 10"/>
</dbReference>
<evidence type="ECO:0000313" key="2">
    <source>
        <dbReference type="EMBL" id="KAJ1095654.1"/>
    </source>
</evidence>
<feature type="region of interest" description="Disordered" evidence="1">
    <location>
        <begin position="159"/>
        <end position="220"/>
    </location>
</feature>
<name>A0AAV7LXX6_PLEWA</name>
<feature type="compositionally biased region" description="Basic and acidic residues" evidence="1">
    <location>
        <begin position="35"/>
        <end position="47"/>
    </location>
</feature>
<protein>
    <submittedName>
        <fullName evidence="2">Uncharacterized protein</fullName>
    </submittedName>
</protein>
<organism evidence="2 3">
    <name type="scientific">Pleurodeles waltl</name>
    <name type="common">Iberian ribbed newt</name>
    <dbReference type="NCBI Taxonomy" id="8319"/>
    <lineage>
        <taxon>Eukaryota</taxon>
        <taxon>Metazoa</taxon>
        <taxon>Chordata</taxon>
        <taxon>Craniata</taxon>
        <taxon>Vertebrata</taxon>
        <taxon>Euteleostomi</taxon>
        <taxon>Amphibia</taxon>
        <taxon>Batrachia</taxon>
        <taxon>Caudata</taxon>
        <taxon>Salamandroidea</taxon>
        <taxon>Salamandridae</taxon>
        <taxon>Pleurodelinae</taxon>
        <taxon>Pleurodeles</taxon>
    </lineage>
</organism>
<sequence>MGHHDTQARSGAGPTGAEPACTGRTSGTAALKQVSRGEEGPRAKEACTRGVMGHHGIQVRRGAEGPRAKEACTRGVMGHHGTQVRRGAEVPRVKEACTRQNRLVPGETWGTAALKQVRRGAEGPRAKEACTRGVMGHHGTQARSGARPTGAELACTGRTSGTAAFKQERRGSKGKRGLYQGSHGAPWHSSEERGRAHRSRAGLHREDVGHRSTQGSEEGC</sequence>
<proteinExistence type="predicted"/>
<feature type="region of interest" description="Disordered" evidence="1">
    <location>
        <begin position="1"/>
        <end position="66"/>
    </location>
</feature>
<dbReference type="AlphaFoldDB" id="A0AAV7LXX6"/>
<keyword evidence="3" id="KW-1185">Reference proteome</keyword>
<gene>
    <name evidence="2" type="ORF">NDU88_000813</name>
</gene>
<dbReference type="EMBL" id="JANPWB010000014">
    <property type="protein sequence ID" value="KAJ1095654.1"/>
    <property type="molecule type" value="Genomic_DNA"/>
</dbReference>
<evidence type="ECO:0000256" key="1">
    <source>
        <dbReference type="SAM" id="MobiDB-lite"/>
    </source>
</evidence>
<reference evidence="2" key="1">
    <citation type="journal article" date="2022" name="bioRxiv">
        <title>Sequencing and chromosome-scale assembly of the giantPleurodeles waltlgenome.</title>
        <authorList>
            <person name="Brown T."/>
            <person name="Elewa A."/>
            <person name="Iarovenko S."/>
            <person name="Subramanian E."/>
            <person name="Araus A.J."/>
            <person name="Petzold A."/>
            <person name="Susuki M."/>
            <person name="Suzuki K.-i.T."/>
            <person name="Hayashi T."/>
            <person name="Toyoda A."/>
            <person name="Oliveira C."/>
            <person name="Osipova E."/>
            <person name="Leigh N.D."/>
            <person name="Simon A."/>
            <person name="Yun M.H."/>
        </authorList>
    </citation>
    <scope>NUCLEOTIDE SEQUENCE</scope>
    <source>
        <strain evidence="2">20211129_DDA</strain>
        <tissue evidence="2">Liver</tissue>
    </source>
</reference>
<comment type="caution">
    <text evidence="2">The sequence shown here is derived from an EMBL/GenBank/DDBJ whole genome shotgun (WGS) entry which is preliminary data.</text>
</comment>